<dbReference type="Gene3D" id="1.10.390.10">
    <property type="entry name" value="Neutral Protease Domain 2"/>
    <property type="match status" value="1"/>
</dbReference>
<keyword evidence="9" id="KW-0378">Hydrolase</keyword>
<dbReference type="InterPro" id="IPR027268">
    <property type="entry name" value="Peptidase_M4/M1_CTD_sf"/>
</dbReference>
<comment type="cofactor">
    <cofactor evidence="2">
        <name>Zn(2+)</name>
        <dbReference type="ChEBI" id="CHEBI:29105"/>
    </cofactor>
</comment>
<dbReference type="Gene3D" id="2.60.40.1730">
    <property type="entry name" value="tricorn interacting facor f3 domain"/>
    <property type="match status" value="1"/>
</dbReference>
<organism evidence="14 15">
    <name type="scientific">Maribacter vaceletii</name>
    <dbReference type="NCBI Taxonomy" id="1206816"/>
    <lineage>
        <taxon>Bacteria</taxon>
        <taxon>Pseudomonadati</taxon>
        <taxon>Bacteroidota</taxon>
        <taxon>Flavobacteriia</taxon>
        <taxon>Flavobacteriales</taxon>
        <taxon>Flavobacteriaceae</taxon>
        <taxon>Maribacter</taxon>
    </lineage>
</organism>
<dbReference type="GO" id="GO:0016285">
    <property type="term" value="F:alanyl aminopeptidase activity"/>
    <property type="evidence" value="ECO:0007669"/>
    <property type="project" value="UniProtKB-EC"/>
</dbReference>
<evidence type="ECO:0000256" key="5">
    <source>
        <dbReference type="ARBA" id="ARBA00015611"/>
    </source>
</evidence>
<comment type="similarity">
    <text evidence="3">Belongs to the peptidase M1 family.</text>
</comment>
<keyword evidence="8" id="KW-0479">Metal-binding</keyword>
<evidence type="ECO:0000256" key="9">
    <source>
        <dbReference type="ARBA" id="ARBA00022801"/>
    </source>
</evidence>
<dbReference type="InterPro" id="IPR045357">
    <property type="entry name" value="Aminopeptidase_N-like_N"/>
</dbReference>
<evidence type="ECO:0000256" key="8">
    <source>
        <dbReference type="ARBA" id="ARBA00022723"/>
    </source>
</evidence>
<sequence>MLNLKDVTYNPQTMKLIFKVFFLFITSGLFAQIQEKVDFIRAEAVIKPIVKEKAIEGIVTYEFNALNDVSYIFLDAHDMEFTSVLLNHKKIDFLNTKSKLSIKHSFKKGKKYFITLKYKVFPKQTVYFVGWDTNSDMLNIDAQIWTQGQGKYTSYWLPSFDDMTEKVEFDINIEFDKDYTVISNGKLLEKQEKENTNLWVYSMDKPMSSYLVAFAIGNYKYVEEKSKSGIPLKLYYSPKDSLFVEPTYRYSKEIFNFLEKEIGVSYPWLNYKQIPVHDFLYAGMENTGTTIFSDSYVIDSVSFIDKNYVTINAHELAHQWFGNLITEKNGNSHWLHEGFATYYSYLAEKKLFGEEHYYWKLYDSAKAIDEAQVNEKGESLLNPKASSLTFYEKGAWALHMLREKVGDTLFKKGITSYLNKYQYKNVEVDDFIEEMELASGQKLTDFKGKWLVEKTFPFEEVKKHLTTKSEAIKVLNFIEEEVVIASSSYIHKEKIIKSYWDKTSSPELKSRIIQDYYKFLSPDFLKEALETSNLKIRRAVAKSTVKVSKELQAPFESLLSDKSYITQENALFALWSSFPEKRNQYLNATSNLIGFSNKNIRLLWLTLAIVTPEYNSLNTGIYYKELVGYTSPKFSVDTRISAFQFLNQTIGLNTASLTNLIIASNHHSWQFKKFARNLLAKLIEDEDYKQRIKLQLKELKTDNFRYIEELVSK</sequence>
<reference evidence="14 15" key="1">
    <citation type="submission" date="2018-10" db="EMBL/GenBank/DDBJ databases">
        <title>Genomic Encyclopedia of Archaeal and Bacterial Type Strains, Phase II (KMG-II): from individual species to whole genera.</title>
        <authorList>
            <person name="Goeker M."/>
        </authorList>
    </citation>
    <scope>NUCLEOTIDE SEQUENCE [LARGE SCALE GENOMIC DNA]</scope>
    <source>
        <strain evidence="14 15">DSM 25230</strain>
    </source>
</reference>
<dbReference type="GO" id="GO:0043171">
    <property type="term" value="P:peptide catabolic process"/>
    <property type="evidence" value="ECO:0007669"/>
    <property type="project" value="TreeGrafter"/>
</dbReference>
<dbReference type="GO" id="GO:0005737">
    <property type="term" value="C:cytoplasm"/>
    <property type="evidence" value="ECO:0007669"/>
    <property type="project" value="TreeGrafter"/>
</dbReference>
<evidence type="ECO:0000259" key="12">
    <source>
        <dbReference type="Pfam" id="PF01433"/>
    </source>
</evidence>
<keyword evidence="6 14" id="KW-0031">Aminopeptidase</keyword>
<evidence type="ECO:0000256" key="4">
    <source>
        <dbReference type="ARBA" id="ARBA00012564"/>
    </source>
</evidence>
<keyword evidence="11" id="KW-0482">Metalloprotease</keyword>
<dbReference type="GO" id="GO:0016020">
    <property type="term" value="C:membrane"/>
    <property type="evidence" value="ECO:0007669"/>
    <property type="project" value="TreeGrafter"/>
</dbReference>
<dbReference type="PRINTS" id="PR00756">
    <property type="entry name" value="ALADIPTASE"/>
</dbReference>
<evidence type="ECO:0000259" key="13">
    <source>
        <dbReference type="Pfam" id="PF17900"/>
    </source>
</evidence>
<dbReference type="EMBL" id="RBIQ01000008">
    <property type="protein sequence ID" value="RKR13201.1"/>
    <property type="molecule type" value="Genomic_DNA"/>
</dbReference>
<protein>
    <recommendedName>
        <fullName evidence="5">Aminopeptidase N</fullName>
        <ecNumber evidence="4">3.4.11.2</ecNumber>
    </recommendedName>
</protein>
<evidence type="ECO:0000256" key="10">
    <source>
        <dbReference type="ARBA" id="ARBA00022833"/>
    </source>
</evidence>
<dbReference type="CDD" id="cd09603">
    <property type="entry name" value="M1_APN_like"/>
    <property type="match status" value="1"/>
</dbReference>
<dbReference type="AlphaFoldDB" id="A0A495E947"/>
<evidence type="ECO:0000256" key="6">
    <source>
        <dbReference type="ARBA" id="ARBA00022438"/>
    </source>
</evidence>
<evidence type="ECO:0000256" key="7">
    <source>
        <dbReference type="ARBA" id="ARBA00022670"/>
    </source>
</evidence>
<dbReference type="GO" id="GO:0008270">
    <property type="term" value="F:zinc ion binding"/>
    <property type="evidence" value="ECO:0007669"/>
    <property type="project" value="InterPro"/>
</dbReference>
<accession>A0A495E947</accession>
<dbReference type="SUPFAM" id="SSF63737">
    <property type="entry name" value="Leukotriene A4 hydrolase N-terminal domain"/>
    <property type="match status" value="1"/>
</dbReference>
<evidence type="ECO:0000256" key="1">
    <source>
        <dbReference type="ARBA" id="ARBA00000098"/>
    </source>
</evidence>
<keyword evidence="7" id="KW-0645">Protease</keyword>
<dbReference type="PANTHER" id="PTHR11533:SF174">
    <property type="entry name" value="PUROMYCIN-SENSITIVE AMINOPEPTIDASE-RELATED"/>
    <property type="match status" value="1"/>
</dbReference>
<dbReference type="GO" id="GO:0006508">
    <property type="term" value="P:proteolysis"/>
    <property type="evidence" value="ECO:0007669"/>
    <property type="project" value="UniProtKB-KW"/>
</dbReference>
<dbReference type="SUPFAM" id="SSF55486">
    <property type="entry name" value="Metalloproteases ('zincins'), catalytic domain"/>
    <property type="match status" value="1"/>
</dbReference>
<dbReference type="EC" id="3.4.11.2" evidence="4"/>
<evidence type="ECO:0000256" key="11">
    <source>
        <dbReference type="ARBA" id="ARBA00023049"/>
    </source>
</evidence>
<dbReference type="GO" id="GO:0042277">
    <property type="term" value="F:peptide binding"/>
    <property type="evidence" value="ECO:0007669"/>
    <property type="project" value="TreeGrafter"/>
</dbReference>
<evidence type="ECO:0000256" key="2">
    <source>
        <dbReference type="ARBA" id="ARBA00001947"/>
    </source>
</evidence>
<dbReference type="Proteomes" id="UP000269412">
    <property type="component" value="Unassembled WGS sequence"/>
</dbReference>
<dbReference type="InterPro" id="IPR014782">
    <property type="entry name" value="Peptidase_M1_dom"/>
</dbReference>
<evidence type="ECO:0000313" key="14">
    <source>
        <dbReference type="EMBL" id="RKR13201.1"/>
    </source>
</evidence>
<dbReference type="Pfam" id="PF17900">
    <property type="entry name" value="Peptidase_M1_N"/>
    <property type="match status" value="1"/>
</dbReference>
<proteinExistence type="inferred from homology"/>
<comment type="catalytic activity">
    <reaction evidence="1">
        <text>Release of an N-terminal amino acid, Xaa-|-Yaa- from a peptide, amide or arylamide. Xaa is preferably Ala, but may be most amino acids including Pro (slow action). When a terminal hydrophobic residue is followed by a prolyl residue, the two may be released as an intact Xaa-Pro dipeptide.</text>
        <dbReference type="EC" id="3.4.11.2"/>
    </reaction>
</comment>
<dbReference type="InterPro" id="IPR050344">
    <property type="entry name" value="Peptidase_M1_aminopeptidases"/>
</dbReference>
<evidence type="ECO:0000256" key="3">
    <source>
        <dbReference type="ARBA" id="ARBA00010136"/>
    </source>
</evidence>
<feature type="domain" description="Peptidase M1 membrane alanine aminopeptidase" evidence="12">
    <location>
        <begin position="251"/>
        <end position="450"/>
    </location>
</feature>
<dbReference type="InterPro" id="IPR042097">
    <property type="entry name" value="Aminopeptidase_N-like_N_sf"/>
</dbReference>
<name>A0A495E947_9FLAO</name>
<evidence type="ECO:0000313" key="15">
    <source>
        <dbReference type="Proteomes" id="UP000269412"/>
    </source>
</evidence>
<dbReference type="GO" id="GO:0070006">
    <property type="term" value="F:metalloaminopeptidase activity"/>
    <property type="evidence" value="ECO:0007669"/>
    <property type="project" value="TreeGrafter"/>
</dbReference>
<dbReference type="PANTHER" id="PTHR11533">
    <property type="entry name" value="PROTEASE M1 ZINC METALLOPROTEASE"/>
    <property type="match status" value="1"/>
</dbReference>
<keyword evidence="15" id="KW-1185">Reference proteome</keyword>
<dbReference type="Pfam" id="PF01433">
    <property type="entry name" value="Peptidase_M1"/>
    <property type="match status" value="1"/>
</dbReference>
<keyword evidence="10" id="KW-0862">Zinc</keyword>
<feature type="domain" description="Aminopeptidase N-like N-terminal" evidence="13">
    <location>
        <begin position="46"/>
        <end position="211"/>
    </location>
</feature>
<comment type="caution">
    <text evidence="14">The sequence shown here is derived from an EMBL/GenBank/DDBJ whole genome shotgun (WGS) entry which is preliminary data.</text>
</comment>
<dbReference type="GO" id="GO:0005615">
    <property type="term" value="C:extracellular space"/>
    <property type="evidence" value="ECO:0007669"/>
    <property type="project" value="TreeGrafter"/>
</dbReference>
<dbReference type="InterPro" id="IPR001930">
    <property type="entry name" value="Peptidase_M1"/>
</dbReference>
<gene>
    <name evidence="14" type="ORF">CLV91_1916</name>
</gene>